<evidence type="ECO:0000313" key="1">
    <source>
        <dbReference type="EMBL" id="KAK1436629.1"/>
    </source>
</evidence>
<protein>
    <submittedName>
        <fullName evidence="1">Uncharacterized protein</fullName>
    </submittedName>
</protein>
<accession>A0AAD8L9C0</accession>
<dbReference type="EMBL" id="JAUHHV010000001">
    <property type="protein sequence ID" value="KAK1436629.1"/>
    <property type="molecule type" value="Genomic_DNA"/>
</dbReference>
<comment type="caution">
    <text evidence="1">The sequence shown here is derived from an EMBL/GenBank/DDBJ whole genome shotgun (WGS) entry which is preliminary data.</text>
</comment>
<keyword evidence="2" id="KW-1185">Reference proteome</keyword>
<organism evidence="1 2">
    <name type="scientific">Tagetes erecta</name>
    <name type="common">African marigold</name>
    <dbReference type="NCBI Taxonomy" id="13708"/>
    <lineage>
        <taxon>Eukaryota</taxon>
        <taxon>Viridiplantae</taxon>
        <taxon>Streptophyta</taxon>
        <taxon>Embryophyta</taxon>
        <taxon>Tracheophyta</taxon>
        <taxon>Spermatophyta</taxon>
        <taxon>Magnoliopsida</taxon>
        <taxon>eudicotyledons</taxon>
        <taxon>Gunneridae</taxon>
        <taxon>Pentapetalae</taxon>
        <taxon>asterids</taxon>
        <taxon>campanulids</taxon>
        <taxon>Asterales</taxon>
        <taxon>Asteraceae</taxon>
        <taxon>Asteroideae</taxon>
        <taxon>Heliantheae alliance</taxon>
        <taxon>Tageteae</taxon>
        <taxon>Tagetes</taxon>
    </lineage>
</organism>
<dbReference type="Proteomes" id="UP001229421">
    <property type="component" value="Unassembled WGS sequence"/>
</dbReference>
<proteinExistence type="predicted"/>
<name>A0AAD8L9C0_TARER</name>
<evidence type="ECO:0000313" key="2">
    <source>
        <dbReference type="Proteomes" id="UP001229421"/>
    </source>
</evidence>
<dbReference type="AlphaFoldDB" id="A0AAD8L9C0"/>
<reference evidence="1" key="1">
    <citation type="journal article" date="2023" name="bioRxiv">
        <title>Improved chromosome-level genome assembly for marigold (Tagetes erecta).</title>
        <authorList>
            <person name="Jiang F."/>
            <person name="Yuan L."/>
            <person name="Wang S."/>
            <person name="Wang H."/>
            <person name="Xu D."/>
            <person name="Wang A."/>
            <person name="Fan W."/>
        </authorList>
    </citation>
    <scope>NUCLEOTIDE SEQUENCE</scope>
    <source>
        <strain evidence="1">WSJ</strain>
        <tissue evidence="1">Leaf</tissue>
    </source>
</reference>
<gene>
    <name evidence="1" type="ORF">QVD17_02411</name>
</gene>
<sequence length="77" mass="8724">MSAVCGSYLQTSAEEEVDQTSAVCKKKSVYNHNPVIIFVHIINFNSLISLITTDLHQLLMYPEHSKRINPIKSNCFI</sequence>